<evidence type="ECO:0000256" key="1">
    <source>
        <dbReference type="SAM" id="MobiDB-lite"/>
    </source>
</evidence>
<feature type="compositionally biased region" description="Basic and acidic residues" evidence="1">
    <location>
        <begin position="53"/>
        <end position="66"/>
    </location>
</feature>
<evidence type="ECO:0000313" key="3">
    <source>
        <dbReference type="EMBL" id="GHG49729.1"/>
    </source>
</evidence>
<accession>A0A919EX53</accession>
<feature type="compositionally biased region" description="Basic and acidic residues" evidence="1">
    <location>
        <begin position="180"/>
        <end position="194"/>
    </location>
</feature>
<feature type="compositionally biased region" description="Low complexity" evidence="1">
    <location>
        <begin position="339"/>
        <end position="360"/>
    </location>
</feature>
<organism evidence="3 4">
    <name type="scientific">Streptomyces capoamus</name>
    <dbReference type="NCBI Taxonomy" id="68183"/>
    <lineage>
        <taxon>Bacteria</taxon>
        <taxon>Bacillati</taxon>
        <taxon>Actinomycetota</taxon>
        <taxon>Actinomycetes</taxon>
        <taxon>Kitasatosporales</taxon>
        <taxon>Streptomycetaceae</taxon>
        <taxon>Streptomyces</taxon>
    </lineage>
</organism>
<name>A0A919EX53_9ACTN</name>
<feature type="region of interest" description="Disordered" evidence="1">
    <location>
        <begin position="314"/>
        <end position="385"/>
    </location>
</feature>
<protein>
    <recommendedName>
        <fullName evidence="5">DUF4232 domain-containing protein</fullName>
    </recommendedName>
</protein>
<proteinExistence type="predicted"/>
<gene>
    <name evidence="3" type="ORF">GCM10018980_30940</name>
</gene>
<feature type="compositionally biased region" description="Basic and acidic residues" evidence="1">
    <location>
        <begin position="163"/>
        <end position="173"/>
    </location>
</feature>
<feature type="region of interest" description="Disordered" evidence="1">
    <location>
        <begin position="1"/>
        <end position="67"/>
    </location>
</feature>
<evidence type="ECO:0000256" key="2">
    <source>
        <dbReference type="SAM" id="Phobius"/>
    </source>
</evidence>
<feature type="compositionally biased region" description="Basic and acidic residues" evidence="1">
    <location>
        <begin position="1"/>
        <end position="42"/>
    </location>
</feature>
<dbReference type="EMBL" id="BNBF01000008">
    <property type="protein sequence ID" value="GHG49729.1"/>
    <property type="molecule type" value="Genomic_DNA"/>
</dbReference>
<keyword evidence="2" id="KW-0472">Membrane</keyword>
<keyword evidence="4" id="KW-1185">Reference proteome</keyword>
<keyword evidence="2" id="KW-1133">Transmembrane helix</keyword>
<feature type="region of interest" description="Disordered" evidence="1">
    <location>
        <begin position="135"/>
        <end position="212"/>
    </location>
</feature>
<feature type="transmembrane region" description="Helical" evidence="2">
    <location>
        <begin position="113"/>
        <end position="132"/>
    </location>
</feature>
<keyword evidence="2" id="KW-0812">Transmembrane</keyword>
<dbReference type="AlphaFoldDB" id="A0A919EX53"/>
<dbReference type="Proteomes" id="UP000619355">
    <property type="component" value="Unassembled WGS sequence"/>
</dbReference>
<comment type="caution">
    <text evidence="3">The sequence shown here is derived from an EMBL/GenBank/DDBJ whole genome shotgun (WGS) entry which is preliminary data.</text>
</comment>
<dbReference type="RefSeq" id="WP_229899777.1">
    <property type="nucleotide sequence ID" value="NZ_BNBF01000008.1"/>
</dbReference>
<reference evidence="4" key="1">
    <citation type="journal article" date="2019" name="Int. J. Syst. Evol. Microbiol.">
        <title>The Global Catalogue of Microorganisms (GCM) 10K type strain sequencing project: providing services to taxonomists for standard genome sequencing and annotation.</title>
        <authorList>
            <consortium name="The Broad Institute Genomics Platform"/>
            <consortium name="The Broad Institute Genome Sequencing Center for Infectious Disease"/>
            <person name="Wu L."/>
            <person name="Ma J."/>
        </authorList>
    </citation>
    <scope>NUCLEOTIDE SEQUENCE [LARGE SCALE GENOMIC DNA]</scope>
    <source>
        <strain evidence="4">JCM 4253</strain>
    </source>
</reference>
<evidence type="ECO:0008006" key="5">
    <source>
        <dbReference type="Google" id="ProtNLM"/>
    </source>
</evidence>
<evidence type="ECO:0000313" key="4">
    <source>
        <dbReference type="Proteomes" id="UP000619355"/>
    </source>
</evidence>
<sequence>MSDHAEGSGSRDGHSHERHSHERHEPYAWHEPTGRTGHEHTPSHAGNGTVNHGPDDKGPERLDGVHSLDGLDTDELALRRLLHTAVDDIQPRTGTLDHLRRAVPARRARKRQAVVGVAAAALFIGTAIPALVHVTQSGGPDPHTAMAGQSAQDQGGTGRSKGRAGDKDGKKDGPATTVKPGKEPGKKDEKDQKGGHTGGAAGGADPAATQASGTPLCTAAQLGSAGGTVNAPDTAGVVYGTFRVTNTSGTACTLGGPGSITPAAQGAADPAKIFSARHVAGDAAASLPDPSLEVSSLVLQPGAAYEEKFAFVPSETCPTTGGTGAGGTDPSEPSPDPSPSQEASASGGTTDTGTSAGTTTQLATEDGPADGSVAVTHTAQGGAPSATAVVPGACAGTVYFTGLLPGA</sequence>